<name>A0ACC1PCT0_9PEZI</name>
<evidence type="ECO:0000313" key="2">
    <source>
        <dbReference type="Proteomes" id="UP001143856"/>
    </source>
</evidence>
<dbReference type="EMBL" id="JAPDGR010000545">
    <property type="protein sequence ID" value="KAJ2989286.1"/>
    <property type="molecule type" value="Genomic_DNA"/>
</dbReference>
<gene>
    <name evidence="1" type="ORF">NUW58_g3545</name>
</gene>
<dbReference type="Proteomes" id="UP001143856">
    <property type="component" value="Unassembled WGS sequence"/>
</dbReference>
<comment type="caution">
    <text evidence="1">The sequence shown here is derived from an EMBL/GenBank/DDBJ whole genome shotgun (WGS) entry which is preliminary data.</text>
</comment>
<accession>A0ACC1PCT0</accession>
<sequence>MGLFEDCFDGSLTTTNLKRYLVDNDINAPHPKKGVTPLIAAIFSGHVTVVKRLLEVGEADANAPSVDEQTPLLWASVTRKNRAGIVHLLLEHKADVDARCQTTQLNTPLMRVLNDSRDPDVIRLLVEAGASLTIENKKRETAEDIARKLNNPAVNTALYASKSFIDLETLVKVIVGLIGIIIAWVNSETVNNVVKGVMKEMNEVVKNMHGMTGERDAELEKVS</sequence>
<organism evidence="1 2">
    <name type="scientific">Xylaria curta</name>
    <dbReference type="NCBI Taxonomy" id="42375"/>
    <lineage>
        <taxon>Eukaryota</taxon>
        <taxon>Fungi</taxon>
        <taxon>Dikarya</taxon>
        <taxon>Ascomycota</taxon>
        <taxon>Pezizomycotina</taxon>
        <taxon>Sordariomycetes</taxon>
        <taxon>Xylariomycetidae</taxon>
        <taxon>Xylariales</taxon>
        <taxon>Xylariaceae</taxon>
        <taxon>Xylaria</taxon>
    </lineage>
</organism>
<evidence type="ECO:0000313" key="1">
    <source>
        <dbReference type="EMBL" id="KAJ2989286.1"/>
    </source>
</evidence>
<proteinExistence type="predicted"/>
<keyword evidence="2" id="KW-1185">Reference proteome</keyword>
<reference evidence="1" key="1">
    <citation type="submission" date="2022-10" db="EMBL/GenBank/DDBJ databases">
        <title>Genome Sequence of Xylaria curta.</title>
        <authorList>
            <person name="Buettner E."/>
        </authorList>
    </citation>
    <scope>NUCLEOTIDE SEQUENCE</scope>
    <source>
        <strain evidence="1">Babe10</strain>
    </source>
</reference>
<protein>
    <submittedName>
        <fullName evidence="1">Uncharacterized protein</fullName>
    </submittedName>
</protein>